<name>A0A8J2IKP8_FUSEQ</name>
<dbReference type="Proteomes" id="UP000693738">
    <property type="component" value="Unassembled WGS sequence"/>
</dbReference>
<evidence type="ECO:0000313" key="2">
    <source>
        <dbReference type="EMBL" id="CAG7556426.1"/>
    </source>
</evidence>
<protein>
    <recommendedName>
        <fullName evidence="4">Apple domain-containing protein</fullName>
    </recommendedName>
</protein>
<comment type="caution">
    <text evidence="2">The sequence shown here is derived from an EMBL/GenBank/DDBJ whole genome shotgun (WGS) entry which is preliminary data.</text>
</comment>
<reference evidence="2" key="1">
    <citation type="submission" date="2021-05" db="EMBL/GenBank/DDBJ databases">
        <authorList>
            <person name="Khan N."/>
        </authorList>
    </citation>
    <scope>NUCLEOTIDE SEQUENCE</scope>
</reference>
<feature type="signal peptide" evidence="1">
    <location>
        <begin position="1"/>
        <end position="18"/>
    </location>
</feature>
<gene>
    <name evidence="2" type="ORF">FEQUK3_LOCUS2130</name>
</gene>
<sequence length="383" mass="41705">MQYISVWGLVAISALARAGPCKPPKADVCSLISETLGDDAISACSQYLDIQAATVTKTVTTTRTNFVTVVQAQPTESATIELTTTDFITSEETQYSADPTQTLIETVVVPSHTIYIEQGIKKRGSTNPFLSELEGKYRKYEISAACRCVYDSPSETITQTSEATQDATSIVTEGPVTTILVTKTEYVAVTKQVDVTVMMAPTNTRTALVTTTVKSGAITIGFSCDQRGRLGPDADAYNYYSNYDTNQAWCISACKADAACFSTAFYTVHDFLTGVTTGTCRFYNKPVMDIAVLGSGTLTFNINDPSTKRLERKIPAIIKTTTFPSLNDPSDKRMAPSNEAPFLLNTDDALDFGLNEDMADRLNHLDKYSSPHYATLVTRLKSL</sequence>
<dbReference type="EMBL" id="CAJSTJ010000099">
    <property type="protein sequence ID" value="CAG7556426.1"/>
    <property type="molecule type" value="Genomic_DNA"/>
</dbReference>
<evidence type="ECO:0000313" key="3">
    <source>
        <dbReference type="Proteomes" id="UP000693738"/>
    </source>
</evidence>
<feature type="chain" id="PRO_5035230368" description="Apple domain-containing protein" evidence="1">
    <location>
        <begin position="19"/>
        <end position="383"/>
    </location>
</feature>
<accession>A0A8J2IKP8</accession>
<evidence type="ECO:0000256" key="1">
    <source>
        <dbReference type="SAM" id="SignalP"/>
    </source>
</evidence>
<evidence type="ECO:0008006" key="4">
    <source>
        <dbReference type="Google" id="ProtNLM"/>
    </source>
</evidence>
<keyword evidence="1" id="KW-0732">Signal</keyword>
<proteinExistence type="predicted"/>
<organism evidence="2 3">
    <name type="scientific">Fusarium equiseti</name>
    <name type="common">Fusarium scirpi</name>
    <dbReference type="NCBI Taxonomy" id="61235"/>
    <lineage>
        <taxon>Eukaryota</taxon>
        <taxon>Fungi</taxon>
        <taxon>Dikarya</taxon>
        <taxon>Ascomycota</taxon>
        <taxon>Pezizomycotina</taxon>
        <taxon>Sordariomycetes</taxon>
        <taxon>Hypocreomycetidae</taxon>
        <taxon>Hypocreales</taxon>
        <taxon>Nectriaceae</taxon>
        <taxon>Fusarium</taxon>
        <taxon>Fusarium incarnatum-equiseti species complex</taxon>
    </lineage>
</organism>
<dbReference type="AlphaFoldDB" id="A0A8J2IKP8"/>